<dbReference type="InterPro" id="IPR016024">
    <property type="entry name" value="ARM-type_fold"/>
</dbReference>
<dbReference type="PROSITE" id="PS50918">
    <property type="entry name" value="WWE"/>
    <property type="match status" value="1"/>
</dbReference>
<dbReference type="InterPro" id="IPR057948">
    <property type="entry name" value="TPR_TRIP12_N"/>
</dbReference>
<dbReference type="GO" id="GO:0016607">
    <property type="term" value="C:nuclear speck"/>
    <property type="evidence" value="ECO:0007669"/>
    <property type="project" value="TreeGrafter"/>
</dbReference>
<evidence type="ECO:0000256" key="5">
    <source>
        <dbReference type="ARBA" id="ARBA00022553"/>
    </source>
</evidence>
<dbReference type="Gene3D" id="3.90.1750.10">
    <property type="entry name" value="Hect, E3 ligase catalytic domains"/>
    <property type="match status" value="1"/>
</dbReference>
<dbReference type="SUPFAM" id="SSF56204">
    <property type="entry name" value="Hect, E3 ligase catalytic domain"/>
    <property type="match status" value="1"/>
</dbReference>
<dbReference type="Gene3D" id="1.25.10.10">
    <property type="entry name" value="Leucine-rich Repeat Variant"/>
    <property type="match status" value="1"/>
</dbReference>
<keyword evidence="8 11" id="KW-0833">Ubl conjugation pathway</keyword>
<dbReference type="PANTHER" id="PTHR45670:SF13">
    <property type="entry name" value="E3 UBIQUITIN-PROTEIN LIGASE TRIP12"/>
    <property type="match status" value="1"/>
</dbReference>
<evidence type="ECO:0000256" key="9">
    <source>
        <dbReference type="ARBA" id="ARBA00023204"/>
    </source>
</evidence>
<dbReference type="Pfam" id="PF02825">
    <property type="entry name" value="WWE"/>
    <property type="match status" value="1"/>
</dbReference>
<evidence type="ECO:0000256" key="10">
    <source>
        <dbReference type="ARBA" id="ARBA00023242"/>
    </source>
</evidence>
<comment type="similarity">
    <text evidence="4 12">Belongs to the UPL family. K-HECT subfamily.</text>
</comment>
<evidence type="ECO:0000256" key="3">
    <source>
        <dbReference type="ARBA" id="ARBA00004906"/>
    </source>
</evidence>
<dbReference type="InterPro" id="IPR004170">
    <property type="entry name" value="WWE_dom"/>
</dbReference>
<dbReference type="GO" id="GO:0061630">
    <property type="term" value="F:ubiquitin protein ligase activity"/>
    <property type="evidence" value="ECO:0007669"/>
    <property type="project" value="UniProtKB-UniRule"/>
</dbReference>
<dbReference type="GO" id="GO:0008270">
    <property type="term" value="F:zinc ion binding"/>
    <property type="evidence" value="ECO:0007669"/>
    <property type="project" value="InterPro"/>
</dbReference>
<reference evidence="16" key="1">
    <citation type="submission" date="2022-12" db="EMBL/GenBank/DDBJ databases">
        <title>Genome assemblies of Blomia tropicalis.</title>
        <authorList>
            <person name="Cui Y."/>
        </authorList>
    </citation>
    <scope>NUCLEOTIDE SEQUENCE</scope>
    <source>
        <tissue evidence="16">Adult mites</tissue>
    </source>
</reference>
<dbReference type="InterPro" id="IPR011989">
    <property type="entry name" value="ARM-like"/>
</dbReference>
<feature type="compositionally biased region" description="Basic residues" evidence="13">
    <location>
        <begin position="84"/>
        <end position="96"/>
    </location>
</feature>
<feature type="region of interest" description="Disordered" evidence="13">
    <location>
        <begin position="869"/>
        <end position="910"/>
    </location>
</feature>
<comment type="pathway">
    <text evidence="3 12">Protein modification; protein ubiquitination.</text>
</comment>
<feature type="domain" description="HECT" evidence="14">
    <location>
        <begin position="1545"/>
        <end position="1923"/>
    </location>
</feature>
<dbReference type="Pfam" id="PF25579">
    <property type="entry name" value="TPR_TRIP12_N"/>
    <property type="match status" value="1"/>
</dbReference>
<gene>
    <name evidence="16" type="ORF">RDWZM_000670</name>
</gene>
<evidence type="ECO:0000256" key="6">
    <source>
        <dbReference type="ARBA" id="ARBA00022679"/>
    </source>
</evidence>
<dbReference type="InterPro" id="IPR035983">
    <property type="entry name" value="Hect_E3_ubiquitin_ligase"/>
</dbReference>
<evidence type="ECO:0000313" key="17">
    <source>
        <dbReference type="Proteomes" id="UP001142055"/>
    </source>
</evidence>
<feature type="compositionally biased region" description="Basic and acidic residues" evidence="13">
    <location>
        <begin position="62"/>
        <end position="73"/>
    </location>
</feature>
<dbReference type="InterPro" id="IPR000569">
    <property type="entry name" value="HECT_dom"/>
</dbReference>
<evidence type="ECO:0000256" key="11">
    <source>
        <dbReference type="PROSITE-ProRule" id="PRU00104"/>
    </source>
</evidence>
<feature type="region of interest" description="Disordered" evidence="13">
    <location>
        <begin position="173"/>
        <end position="228"/>
    </location>
</feature>
<evidence type="ECO:0000259" key="15">
    <source>
        <dbReference type="PROSITE" id="PS50918"/>
    </source>
</evidence>
<evidence type="ECO:0000256" key="4">
    <source>
        <dbReference type="ARBA" id="ARBA00006331"/>
    </source>
</evidence>
<dbReference type="CDD" id="cd00078">
    <property type="entry name" value="HECTc"/>
    <property type="match status" value="1"/>
</dbReference>
<dbReference type="Gene3D" id="3.30.720.50">
    <property type="match status" value="1"/>
</dbReference>
<dbReference type="InterPro" id="IPR018123">
    <property type="entry name" value="WWE-dom_subgr"/>
</dbReference>
<dbReference type="Gene3D" id="3.30.2410.10">
    <property type="entry name" value="Hect, E3 ligase catalytic domain"/>
    <property type="match status" value="1"/>
</dbReference>
<feature type="compositionally biased region" description="Basic and acidic residues" evidence="13">
    <location>
        <begin position="1"/>
        <end position="13"/>
    </location>
</feature>
<organism evidence="16 17">
    <name type="scientific">Blomia tropicalis</name>
    <name type="common">Mite</name>
    <dbReference type="NCBI Taxonomy" id="40697"/>
    <lineage>
        <taxon>Eukaryota</taxon>
        <taxon>Metazoa</taxon>
        <taxon>Ecdysozoa</taxon>
        <taxon>Arthropoda</taxon>
        <taxon>Chelicerata</taxon>
        <taxon>Arachnida</taxon>
        <taxon>Acari</taxon>
        <taxon>Acariformes</taxon>
        <taxon>Sarcoptiformes</taxon>
        <taxon>Astigmata</taxon>
        <taxon>Glycyphagoidea</taxon>
        <taxon>Echimyopodidae</taxon>
        <taxon>Blomia</taxon>
    </lineage>
</organism>
<dbReference type="SUPFAM" id="SSF48371">
    <property type="entry name" value="ARM repeat"/>
    <property type="match status" value="1"/>
</dbReference>
<keyword evidence="7" id="KW-0227">DNA damage</keyword>
<name>A0A9Q0MEB4_BLOTA</name>
<feature type="compositionally biased region" description="Low complexity" evidence="13">
    <location>
        <begin position="1334"/>
        <end position="1348"/>
    </location>
</feature>
<dbReference type="EMBL" id="JAPWDV010000001">
    <property type="protein sequence ID" value="KAJ6222125.1"/>
    <property type="molecule type" value="Genomic_DNA"/>
</dbReference>
<feature type="region of interest" description="Disordered" evidence="13">
    <location>
        <begin position="1"/>
        <end position="155"/>
    </location>
</feature>
<sequence>MADRLSKTPKREGTNLSSVKRSDNRANKSRSPIITRSRSRGIDDIDSPDSSAITNHRIKRSSTIEEKQPEVKKTKVSSETNSKKVLHTTKSKSGLKHKTDTVIACNPVETSSSSSQGAHSFKIKKDSDNKKTGSSIGTRRKADLEASKSISSIGKHLKKSTSFEEFKNKFSYGSVPKSSPDQMDQNASNIPSNTNTSNNSNDNNSLSGEVSNSIPTSSNMSSYGVNDIDAEDSDMSRLQTILESRGLPRDLLGGIPRMQNFFYRSLNNTSNSKAQQLLLALNSTSNESEKLHYVLEMCQLLLMGNEDTLVGFPIKSVVPTLINLLSMEHNFEIMHHACRALTYMMEALPRSSIVVLDAIPVFLEKLQVIQCMDVAEQSLSALEMLSRRHNKSILHAHGVSACLTYLDFFSIDAQRSALTITANCFQNLTADDFQYVKDSLPILSSHLSIEDKKCIESICLAFSRLVDCYQLDCAIVSEIASSELLTNIQSVLMTTPPILSTGSFVNVIRMLSTMCSSCSQIAVELLKLNICETLKCLLLCNNQNLENSDSINLISRSPQEIYELTSFISELMPNLPPDYKIFEVDQLFSKTNQSSSDSALWQYKDDRGLWLPFSFQENKAIEDAHHAERDEIEIESMDRVIIIDLNSMQKIYEDTGTTYAIQRKVNPHSNSEFSRSNIQNVDPRSEFIFKEQELSSSFLKFIFTVLNEVYNNSAGFSVRYKCLDAILRILFHTPKELLHSILKDQTMSSSIATMLSSSDIRIVVCAIQMCNILMDKMPEIFSVYFQREGVMHQIKKLSKGESQANLVEKSIDESFHPRTSHATIYSHPQLFSSNRLFLNNSLGDYFTQVGYNVSSSGIPNIAKFSTSRQGSGLEKVSRGDENLKRKRTKKSSSTISRANSINIGDERDSANIPDSSYVASMFLSSDHQQMIISSPSSAIAAINEQSQITNQTIKNNSKIALGTTINQFVRATKEKITGEKNSNNSSNLTPPTSHPTVPTTSSIKDVSASQKASSIEKIKTWIKEEAKAFDGKYFEINKWKENDSDSSSDIMKTLTDSIKSLKEDGDKTIALLSIKKILLDNDLSSFELMQSELVKHLLLFLVGSNQTEENRNDNIRTFLNIFYGAPLSGTIEHLDTLNLDSKPLSVLINKLNACVSQLEQFPLSIHDFANNPRSLPFKIASATYLKIGFEPHPSWTISKKLSENTLQFNSSSLVHHCINELLKRMKLPNMEHGELDELGIDNNNSSRSSSHQNGRHRLQLMYKDKNGSFHALPYSLPLYQCFPPYNRDIAINNLKNQPMLEKHKLLSLPDYILYYRWGSDENLTALNYTNVTSTVPAPAPPNSSSISKSSRRVKSSSSNAAYSTSKSSSKKKDEIWLDGKTPKPISPLEAYLKSNLSLRDTINDKSVDILCLLRVLYGIVRYWGCLYELNHSYNPAIPLKEFINFKLTVKANRQLQDPFVIMGDLLPTWLKAIAYACPFMFPFDTRYLLFYVVSFDRERALQRLIENAPDFSIDSRERSIVPRFDKRKRVVSRNDIYKSAESLFNDLGVSKSLIEIQYENEVGTGLGPTLEFYALVSKEFQRADFDMWRSDNNSNCGFKEEKDASNTVNYVFSNSGLFPSPIGRSTKLSIVNKQKSRFKLLGKFMAKALMDSRMVDIPLNILFYKWLLNENPTLTIADVYQLDPTFSASILQMDNILQKKIKLNLSSNDNSLKLHGCSIDDLNLDFTLPGYSYIELRKGGRDMSVTIDNLENYINLVCNWSLNEGVVKQMEAFKDGFNSVFDLTSLKLFYPEELQQLFCGASYKSWDIKMLMDSCKTDHGFTHESRAIRFLFEILSSYDAEKQRKFLQFLTGSPRLPIGGFKSLIPPFTIVRKNTTDNEIPNCLPSVMTCVNYLKLPDYPSIEIMREKLDIAINEGQFSFHLS</sequence>
<feature type="compositionally biased region" description="Polar residues" evidence="13">
    <location>
        <begin position="108"/>
        <end position="118"/>
    </location>
</feature>
<feature type="compositionally biased region" description="Low complexity" evidence="13">
    <location>
        <begin position="981"/>
        <end position="1002"/>
    </location>
</feature>
<dbReference type="OMA" id="AEPLSQF"/>
<evidence type="ECO:0000256" key="1">
    <source>
        <dbReference type="ARBA" id="ARBA00000885"/>
    </source>
</evidence>
<comment type="catalytic activity">
    <reaction evidence="1 12">
        <text>S-ubiquitinyl-[E2 ubiquitin-conjugating enzyme]-L-cysteine + [acceptor protein]-L-lysine = [E2 ubiquitin-conjugating enzyme]-L-cysteine + N(6)-ubiquitinyl-[acceptor protein]-L-lysine.</text>
        <dbReference type="EC" id="2.3.2.26"/>
    </reaction>
</comment>
<feature type="domain" description="WWE" evidence="15">
    <location>
        <begin position="586"/>
        <end position="663"/>
    </location>
</feature>
<feature type="compositionally biased region" description="Low complexity" evidence="13">
    <location>
        <begin position="1355"/>
        <end position="1366"/>
    </location>
</feature>
<feature type="region of interest" description="Disordered" evidence="13">
    <location>
        <begin position="975"/>
        <end position="1008"/>
    </location>
</feature>
<dbReference type="SUPFAM" id="SSF117839">
    <property type="entry name" value="WWE domain"/>
    <property type="match status" value="1"/>
</dbReference>
<keyword evidence="5" id="KW-0597">Phosphoprotein</keyword>
<evidence type="ECO:0000256" key="8">
    <source>
        <dbReference type="ARBA" id="ARBA00022786"/>
    </source>
</evidence>
<dbReference type="GO" id="GO:0006281">
    <property type="term" value="P:DNA repair"/>
    <property type="evidence" value="ECO:0007669"/>
    <property type="project" value="UniProtKB-KW"/>
</dbReference>
<keyword evidence="17" id="KW-1185">Reference proteome</keyword>
<evidence type="ECO:0000313" key="16">
    <source>
        <dbReference type="EMBL" id="KAJ6222125.1"/>
    </source>
</evidence>
<comment type="subcellular location">
    <subcellularLocation>
        <location evidence="2">Nucleus</location>
        <location evidence="2">Nucleoplasm</location>
    </subcellularLocation>
</comment>
<dbReference type="Pfam" id="PF00632">
    <property type="entry name" value="HECT"/>
    <property type="match status" value="1"/>
</dbReference>
<dbReference type="EC" id="2.3.2.26" evidence="12"/>
<dbReference type="PROSITE" id="PS50237">
    <property type="entry name" value="HECT"/>
    <property type="match status" value="1"/>
</dbReference>
<proteinExistence type="inferred from homology"/>
<dbReference type="GO" id="GO:0009966">
    <property type="term" value="P:regulation of signal transduction"/>
    <property type="evidence" value="ECO:0007669"/>
    <property type="project" value="UniProtKB-ARBA"/>
</dbReference>
<feature type="active site" description="Glycyl thioester intermediate" evidence="11">
    <location>
        <position position="1890"/>
    </location>
</feature>
<dbReference type="InterPro" id="IPR045322">
    <property type="entry name" value="HECTD1/TRIP12-like"/>
</dbReference>
<evidence type="ECO:0000256" key="2">
    <source>
        <dbReference type="ARBA" id="ARBA00004642"/>
    </source>
</evidence>
<feature type="region of interest" description="Disordered" evidence="13">
    <location>
        <begin position="1334"/>
        <end position="1366"/>
    </location>
</feature>
<dbReference type="FunFam" id="3.30.2410.10:FF:000005">
    <property type="entry name" value="E3 ubiquitin-protein ligase TRIP12 isoform X1"/>
    <property type="match status" value="1"/>
</dbReference>
<dbReference type="SMART" id="SM00119">
    <property type="entry name" value="HECTc"/>
    <property type="match status" value="1"/>
</dbReference>
<dbReference type="GO" id="GO:0000209">
    <property type="term" value="P:protein polyubiquitination"/>
    <property type="evidence" value="ECO:0007669"/>
    <property type="project" value="TreeGrafter"/>
</dbReference>
<feature type="compositionally biased region" description="Polar residues" evidence="13">
    <location>
        <begin position="176"/>
        <end position="185"/>
    </location>
</feature>
<evidence type="ECO:0000256" key="7">
    <source>
        <dbReference type="ARBA" id="ARBA00022763"/>
    </source>
</evidence>
<keyword evidence="9" id="KW-0234">DNA repair</keyword>
<dbReference type="Proteomes" id="UP001142055">
    <property type="component" value="Chromosome 1"/>
</dbReference>
<evidence type="ECO:0000259" key="14">
    <source>
        <dbReference type="PROSITE" id="PS50237"/>
    </source>
</evidence>
<dbReference type="InterPro" id="IPR037197">
    <property type="entry name" value="WWE_dom_sf"/>
</dbReference>
<feature type="compositionally biased region" description="Low complexity" evidence="13">
    <location>
        <begin position="186"/>
        <end position="222"/>
    </location>
</feature>
<accession>A0A9Q0MEB4</accession>
<dbReference type="PANTHER" id="PTHR45670">
    <property type="entry name" value="E3 UBIQUITIN-PROTEIN LIGASE TRIP12"/>
    <property type="match status" value="1"/>
</dbReference>
<keyword evidence="6 12" id="KW-0808">Transferase</keyword>
<evidence type="ECO:0000256" key="13">
    <source>
        <dbReference type="SAM" id="MobiDB-lite"/>
    </source>
</evidence>
<evidence type="ECO:0000256" key="12">
    <source>
        <dbReference type="RuleBase" id="RU369009"/>
    </source>
</evidence>
<dbReference type="GO" id="GO:0043161">
    <property type="term" value="P:proteasome-mediated ubiquitin-dependent protein catabolic process"/>
    <property type="evidence" value="ECO:0007669"/>
    <property type="project" value="TreeGrafter"/>
</dbReference>
<comment type="caution">
    <text evidence="16">The sequence shown here is derived from an EMBL/GenBank/DDBJ whole genome shotgun (WGS) entry which is preliminary data.</text>
</comment>
<dbReference type="SMART" id="SM00678">
    <property type="entry name" value="WWE"/>
    <property type="match status" value="1"/>
</dbReference>
<keyword evidence="10" id="KW-0539">Nucleus</keyword>
<protein>
    <recommendedName>
        <fullName evidence="12">E3 ubiquitin-protein ligase</fullName>
        <ecNumber evidence="12">2.3.2.26</ecNumber>
    </recommendedName>
</protein>